<evidence type="ECO:0000256" key="5">
    <source>
        <dbReference type="ARBA" id="ARBA00023065"/>
    </source>
</evidence>
<comment type="caution">
    <text evidence="13">The sequence shown here is derived from an EMBL/GenBank/DDBJ whole genome shotgun (WGS) entry which is preliminary data.</text>
</comment>
<dbReference type="SUPFAM" id="SSF56925">
    <property type="entry name" value="OMPA-like"/>
    <property type="match status" value="1"/>
</dbReference>
<organism evidence="13 14">
    <name type="scientific">Enhygromyxa salina</name>
    <dbReference type="NCBI Taxonomy" id="215803"/>
    <lineage>
        <taxon>Bacteria</taxon>
        <taxon>Pseudomonadati</taxon>
        <taxon>Myxococcota</taxon>
        <taxon>Polyangia</taxon>
        <taxon>Nannocystales</taxon>
        <taxon>Nannocystaceae</taxon>
        <taxon>Enhygromyxa</taxon>
    </lineage>
</organism>
<dbReference type="Pfam" id="PF00691">
    <property type="entry name" value="OmpA"/>
    <property type="match status" value="1"/>
</dbReference>
<evidence type="ECO:0000256" key="9">
    <source>
        <dbReference type="PROSITE-ProRule" id="PRU00473"/>
    </source>
</evidence>
<proteinExistence type="predicted"/>
<feature type="region of interest" description="Disordered" evidence="10">
    <location>
        <begin position="25"/>
        <end position="81"/>
    </location>
</feature>
<dbReference type="Gene3D" id="3.30.1330.60">
    <property type="entry name" value="OmpA-like domain"/>
    <property type="match status" value="1"/>
</dbReference>
<evidence type="ECO:0000256" key="1">
    <source>
        <dbReference type="ARBA" id="ARBA00004571"/>
    </source>
</evidence>
<feature type="signal peptide" evidence="11">
    <location>
        <begin position="1"/>
        <end position="22"/>
    </location>
</feature>
<dbReference type="Gene3D" id="4.10.1080.10">
    <property type="entry name" value="TSP type-3 repeat"/>
    <property type="match status" value="1"/>
</dbReference>
<dbReference type="GO" id="GO:0006811">
    <property type="term" value="P:monoatomic ion transport"/>
    <property type="evidence" value="ECO:0007669"/>
    <property type="project" value="UniProtKB-KW"/>
</dbReference>
<accession>A0A0C1Z9P1</accession>
<evidence type="ECO:0000256" key="6">
    <source>
        <dbReference type="ARBA" id="ARBA00023114"/>
    </source>
</evidence>
<keyword evidence="4" id="KW-0812">Transmembrane</keyword>
<dbReference type="GO" id="GO:0046930">
    <property type="term" value="C:pore complex"/>
    <property type="evidence" value="ECO:0007669"/>
    <property type="project" value="UniProtKB-KW"/>
</dbReference>
<keyword evidence="8" id="KW-0998">Cell outer membrane</keyword>
<sequence>MTLRPFGISILCALTLPSLAFAAPPKDGGGGVSIGGGASLDSEGADADAEADAEADVDVDADTEAEAEPKPEKKKSGDRADQKWIKRWAPERNMAEIGIYGGVLLPTPNHELFSASLTLPDQGFRQLKAVAPDLGVRAGFYPLRFFGVEAEGGVMPSSTRDDSGSALLYTVRGHLVGQLGLWSVTPFVLVGAGALGVSSGREVLGNDTDPALHFGGGVKVYINRYVSLRLDIRDIVSYKSGVENVFISHSPEILLGLSVTLGRKKSEPKPEPQPEAPSDRDGDGFIDSQDTCPDEAETFNEYQDEDGCPESDRDGDGLWDEQDSCPDEAETVNDYKDEDGCPESDRDGDGLWDEQDSCPDEPESDNGYKDEDGCPDEVPKAVRDFTGAIKGITFDNDQDTIRKSSTKTLDNAVKVLTENPEIRIKISGHTDNKGDPAHNLDLSKRRAESVKKYLVDHGIDESRMVTEGVGPDKPVDTNDTKAGRSNNRRIEFDIIKARATKG</sequence>
<evidence type="ECO:0000256" key="10">
    <source>
        <dbReference type="SAM" id="MobiDB-lite"/>
    </source>
</evidence>
<evidence type="ECO:0000256" key="8">
    <source>
        <dbReference type="ARBA" id="ARBA00023237"/>
    </source>
</evidence>
<feature type="compositionally biased region" description="Basic and acidic residues" evidence="10">
    <location>
        <begin position="366"/>
        <end position="379"/>
    </location>
</feature>
<feature type="compositionally biased region" description="Basic and acidic residues" evidence="10">
    <location>
        <begin position="473"/>
        <end position="487"/>
    </location>
</feature>
<feature type="compositionally biased region" description="Gly residues" evidence="10">
    <location>
        <begin position="27"/>
        <end position="38"/>
    </location>
</feature>
<feature type="compositionally biased region" description="Basic and acidic residues" evidence="10">
    <location>
        <begin position="333"/>
        <end position="349"/>
    </location>
</feature>
<dbReference type="Gene3D" id="2.40.160.20">
    <property type="match status" value="1"/>
</dbReference>
<keyword evidence="7 9" id="KW-0472">Membrane</keyword>
<dbReference type="EMBL" id="JMCC02000075">
    <property type="protein sequence ID" value="KIG14284.1"/>
    <property type="molecule type" value="Genomic_DNA"/>
</dbReference>
<evidence type="ECO:0000313" key="13">
    <source>
        <dbReference type="EMBL" id="KIG14284.1"/>
    </source>
</evidence>
<dbReference type="InterPro" id="IPR011250">
    <property type="entry name" value="OMP/PagP_B-barrel"/>
</dbReference>
<dbReference type="InterPro" id="IPR050330">
    <property type="entry name" value="Bact_OuterMem_StrucFunc"/>
</dbReference>
<evidence type="ECO:0000256" key="2">
    <source>
        <dbReference type="ARBA" id="ARBA00022448"/>
    </source>
</evidence>
<dbReference type="PROSITE" id="PS51123">
    <property type="entry name" value="OMPA_2"/>
    <property type="match status" value="1"/>
</dbReference>
<gene>
    <name evidence="13" type="ORF">DB30_06886</name>
</gene>
<keyword evidence="6" id="KW-0626">Porin</keyword>
<dbReference type="GO" id="GO:0009279">
    <property type="term" value="C:cell outer membrane"/>
    <property type="evidence" value="ECO:0007669"/>
    <property type="project" value="UniProtKB-SubCell"/>
</dbReference>
<feature type="compositionally biased region" description="Basic and acidic residues" evidence="10">
    <location>
        <begin position="67"/>
        <end position="81"/>
    </location>
</feature>
<dbReference type="GO" id="GO:0015288">
    <property type="term" value="F:porin activity"/>
    <property type="evidence" value="ECO:0007669"/>
    <property type="project" value="UniProtKB-KW"/>
</dbReference>
<keyword evidence="3" id="KW-1134">Transmembrane beta strand</keyword>
<dbReference type="GO" id="GO:0005509">
    <property type="term" value="F:calcium ion binding"/>
    <property type="evidence" value="ECO:0007669"/>
    <property type="project" value="InterPro"/>
</dbReference>
<dbReference type="InterPro" id="IPR006664">
    <property type="entry name" value="OMP_bac"/>
</dbReference>
<feature type="chain" id="PRO_5002144739" evidence="11">
    <location>
        <begin position="23"/>
        <end position="502"/>
    </location>
</feature>
<dbReference type="InterPro" id="IPR028974">
    <property type="entry name" value="TSP_type-3_rpt"/>
</dbReference>
<feature type="compositionally biased region" description="Basic and acidic residues" evidence="10">
    <location>
        <begin position="264"/>
        <end position="283"/>
    </location>
</feature>
<feature type="compositionally biased region" description="Acidic residues" evidence="10">
    <location>
        <begin position="350"/>
        <end position="364"/>
    </location>
</feature>
<dbReference type="PANTHER" id="PTHR30329">
    <property type="entry name" value="STATOR ELEMENT OF FLAGELLAR MOTOR COMPLEX"/>
    <property type="match status" value="1"/>
</dbReference>
<evidence type="ECO:0000259" key="12">
    <source>
        <dbReference type="PROSITE" id="PS51123"/>
    </source>
</evidence>
<protein>
    <submittedName>
        <fullName evidence="13">Putative internalin</fullName>
    </submittedName>
</protein>
<evidence type="ECO:0000256" key="11">
    <source>
        <dbReference type="SAM" id="SignalP"/>
    </source>
</evidence>
<dbReference type="AlphaFoldDB" id="A0A0C1Z9P1"/>
<keyword evidence="5" id="KW-0406">Ion transport</keyword>
<feature type="region of interest" description="Disordered" evidence="10">
    <location>
        <begin position="263"/>
        <end position="379"/>
    </location>
</feature>
<dbReference type="RefSeq" id="WP_052553845.1">
    <property type="nucleotide sequence ID" value="NZ_JMCC02000075.1"/>
</dbReference>
<dbReference type="Proteomes" id="UP000031599">
    <property type="component" value="Unassembled WGS sequence"/>
</dbReference>
<feature type="domain" description="OmpA-like" evidence="12">
    <location>
        <begin position="381"/>
        <end position="498"/>
    </location>
</feature>
<reference evidence="13 14" key="1">
    <citation type="submission" date="2014-12" db="EMBL/GenBank/DDBJ databases">
        <title>Genome assembly of Enhygromyxa salina DSM 15201.</title>
        <authorList>
            <person name="Sharma G."/>
            <person name="Subramanian S."/>
        </authorList>
    </citation>
    <scope>NUCLEOTIDE SEQUENCE [LARGE SCALE GENOMIC DNA]</scope>
    <source>
        <strain evidence="13 14">DSM 15201</strain>
    </source>
</reference>
<name>A0A0C1Z9P1_9BACT</name>
<keyword evidence="2" id="KW-0813">Transport</keyword>
<evidence type="ECO:0000256" key="4">
    <source>
        <dbReference type="ARBA" id="ARBA00022692"/>
    </source>
</evidence>
<dbReference type="InterPro" id="IPR006665">
    <property type="entry name" value="OmpA-like"/>
</dbReference>
<dbReference type="InterPro" id="IPR036737">
    <property type="entry name" value="OmpA-like_sf"/>
</dbReference>
<comment type="subcellular location">
    <subcellularLocation>
        <location evidence="1">Cell outer membrane</location>
        <topology evidence="1">Multi-pass membrane protein</topology>
    </subcellularLocation>
</comment>
<feature type="compositionally biased region" description="Acidic residues" evidence="10">
    <location>
        <begin position="317"/>
        <end position="332"/>
    </location>
</feature>
<dbReference type="PANTHER" id="PTHR30329:SF21">
    <property type="entry name" value="LIPOPROTEIN YIAD-RELATED"/>
    <property type="match status" value="1"/>
</dbReference>
<evidence type="ECO:0000256" key="3">
    <source>
        <dbReference type="ARBA" id="ARBA00022452"/>
    </source>
</evidence>
<feature type="compositionally biased region" description="Acidic residues" evidence="10">
    <location>
        <begin position="43"/>
        <end position="66"/>
    </location>
</feature>
<keyword evidence="11" id="KW-0732">Signal</keyword>
<dbReference type="SUPFAM" id="SSF103088">
    <property type="entry name" value="OmpA-like"/>
    <property type="match status" value="1"/>
</dbReference>
<evidence type="ECO:0000256" key="7">
    <source>
        <dbReference type="ARBA" id="ARBA00023136"/>
    </source>
</evidence>
<dbReference type="CDD" id="cd07185">
    <property type="entry name" value="OmpA_C-like"/>
    <property type="match status" value="1"/>
</dbReference>
<feature type="compositionally biased region" description="Acidic residues" evidence="10">
    <location>
        <begin position="292"/>
        <end position="309"/>
    </location>
</feature>
<feature type="region of interest" description="Disordered" evidence="10">
    <location>
        <begin position="462"/>
        <end position="487"/>
    </location>
</feature>
<evidence type="ECO:0000313" key="14">
    <source>
        <dbReference type="Proteomes" id="UP000031599"/>
    </source>
</evidence>
<dbReference type="SUPFAM" id="SSF103647">
    <property type="entry name" value="TSP type-3 repeat"/>
    <property type="match status" value="1"/>
</dbReference>
<dbReference type="PRINTS" id="PR01021">
    <property type="entry name" value="OMPADOMAIN"/>
</dbReference>
<dbReference type="PRINTS" id="PR01023">
    <property type="entry name" value="NAFLGMOTY"/>
</dbReference>